<dbReference type="AlphaFoldDB" id="A0A1H3NJ81"/>
<organism evidence="1 2">
    <name type="scientific">Citreimonas salinaria</name>
    <dbReference type="NCBI Taxonomy" id="321339"/>
    <lineage>
        <taxon>Bacteria</taxon>
        <taxon>Pseudomonadati</taxon>
        <taxon>Pseudomonadota</taxon>
        <taxon>Alphaproteobacteria</taxon>
        <taxon>Rhodobacterales</taxon>
        <taxon>Roseobacteraceae</taxon>
        <taxon>Citreimonas</taxon>
    </lineage>
</organism>
<dbReference type="EMBL" id="FNPF01000024">
    <property type="protein sequence ID" value="SDY88289.1"/>
    <property type="molecule type" value="Genomic_DNA"/>
</dbReference>
<evidence type="ECO:0000313" key="1">
    <source>
        <dbReference type="EMBL" id="SDY88289.1"/>
    </source>
</evidence>
<dbReference type="RefSeq" id="WP_089886061.1">
    <property type="nucleotide sequence ID" value="NZ_FNPF01000024.1"/>
</dbReference>
<dbReference type="OrthoDB" id="7854032at2"/>
<accession>A0A1H3NJ81</accession>
<evidence type="ECO:0000313" key="2">
    <source>
        <dbReference type="Proteomes" id="UP000199286"/>
    </source>
</evidence>
<dbReference type="Proteomes" id="UP000199286">
    <property type="component" value="Unassembled WGS sequence"/>
</dbReference>
<gene>
    <name evidence="1" type="ORF">SAMN05444340_12424</name>
</gene>
<reference evidence="1 2" key="1">
    <citation type="submission" date="2016-10" db="EMBL/GenBank/DDBJ databases">
        <authorList>
            <person name="de Groot N.N."/>
        </authorList>
    </citation>
    <scope>NUCLEOTIDE SEQUENCE [LARGE SCALE GENOMIC DNA]</scope>
    <source>
        <strain evidence="1 2">DSM 26880</strain>
    </source>
</reference>
<sequence length="133" mass="14622">MEISKDIKKIARTQGYTKADLQAGLAFAKRKNRDSNPPGDFDSAGRFYAHERTRAVESVRSPSRAFPYSQMTAARTVRHCAEVFGAEELHVKRIAKAIETCSEAPATAKEAAEQLAAIRKTLKTVKLEIAEAA</sequence>
<proteinExistence type="predicted"/>
<dbReference type="STRING" id="321339.SAMN05444340_12424"/>
<keyword evidence="2" id="KW-1185">Reference proteome</keyword>
<protein>
    <submittedName>
        <fullName evidence="1">Uncharacterized protein</fullName>
    </submittedName>
</protein>
<name>A0A1H3NJ81_9RHOB</name>